<accession>A0ABS8BEP8</accession>
<dbReference type="Proteomes" id="UP001199054">
    <property type="component" value="Unassembled WGS sequence"/>
</dbReference>
<feature type="region of interest" description="Disordered" evidence="1">
    <location>
        <begin position="149"/>
        <end position="189"/>
    </location>
</feature>
<keyword evidence="4" id="KW-1185">Reference proteome</keyword>
<sequence>LVVLAPRDGLDAWAPDPATAADWVASGIPHLYAGVLEGTGVVGPLVLPGATACAGCMERERVGRDGAWPRMLVQWRSQHRRRGSPACDVGLATAVAGSAAAHALAFLDGELPASAGARWEAALPGVHWERIPVPAQPGCACGAADADGRDGHFGGRHGNSARRNGDSGERDTEEGDSSTAREAQDTMAG</sequence>
<feature type="non-terminal residue" evidence="3">
    <location>
        <position position="1"/>
    </location>
</feature>
<dbReference type="Gene3D" id="3.40.50.720">
    <property type="entry name" value="NAD(P)-binding Rossmann-like Domain"/>
    <property type="match status" value="1"/>
</dbReference>
<dbReference type="InterPro" id="IPR000594">
    <property type="entry name" value="ThiF_NAD_FAD-bd"/>
</dbReference>
<comment type="caution">
    <text evidence="3">The sequence shown here is derived from an EMBL/GenBank/DDBJ whole genome shotgun (WGS) entry which is preliminary data.</text>
</comment>
<evidence type="ECO:0000259" key="2">
    <source>
        <dbReference type="Pfam" id="PF00899"/>
    </source>
</evidence>
<protein>
    <submittedName>
        <fullName evidence="3">ThiF family adenylyltransferase</fullName>
    </submittedName>
</protein>
<organism evidence="3 4">
    <name type="scientific">Streptomyces antimicrobicus</name>
    <dbReference type="NCBI Taxonomy" id="2883108"/>
    <lineage>
        <taxon>Bacteria</taxon>
        <taxon>Bacillati</taxon>
        <taxon>Actinomycetota</taxon>
        <taxon>Actinomycetes</taxon>
        <taxon>Kitasatosporales</taxon>
        <taxon>Streptomycetaceae</taxon>
        <taxon>Streptomyces</taxon>
    </lineage>
</organism>
<dbReference type="GO" id="GO:0016779">
    <property type="term" value="F:nucleotidyltransferase activity"/>
    <property type="evidence" value="ECO:0007669"/>
    <property type="project" value="UniProtKB-KW"/>
</dbReference>
<dbReference type="RefSeq" id="WP_374203605.1">
    <property type="nucleotide sequence ID" value="NZ_JAJAUY010000178.1"/>
</dbReference>
<evidence type="ECO:0000256" key="1">
    <source>
        <dbReference type="SAM" id="MobiDB-lite"/>
    </source>
</evidence>
<reference evidence="3 4" key="1">
    <citation type="submission" date="2021-10" db="EMBL/GenBank/DDBJ databases">
        <title>Streptomyces sp. strain SMC 277, a novel streptomycete isolated from soil.</title>
        <authorList>
            <person name="Chanama M."/>
        </authorList>
    </citation>
    <scope>NUCLEOTIDE SEQUENCE [LARGE SCALE GENOMIC DNA]</scope>
    <source>
        <strain evidence="3 4">SMC 277</strain>
    </source>
</reference>
<keyword evidence="3" id="KW-0808">Transferase</keyword>
<proteinExistence type="predicted"/>
<evidence type="ECO:0000313" key="3">
    <source>
        <dbReference type="EMBL" id="MCB5183111.1"/>
    </source>
</evidence>
<dbReference type="Pfam" id="PF00899">
    <property type="entry name" value="ThiF"/>
    <property type="match status" value="1"/>
</dbReference>
<keyword evidence="3" id="KW-0548">Nucleotidyltransferase</keyword>
<evidence type="ECO:0000313" key="4">
    <source>
        <dbReference type="Proteomes" id="UP001199054"/>
    </source>
</evidence>
<name>A0ABS8BEP8_9ACTN</name>
<dbReference type="EMBL" id="JAJAUY010000178">
    <property type="protein sequence ID" value="MCB5183111.1"/>
    <property type="molecule type" value="Genomic_DNA"/>
</dbReference>
<gene>
    <name evidence="3" type="ORF">LG632_27615</name>
</gene>
<feature type="domain" description="THIF-type NAD/FAD binding fold" evidence="2">
    <location>
        <begin position="22"/>
        <end position="140"/>
    </location>
</feature>